<dbReference type="SMART" id="SM00382">
    <property type="entry name" value="AAA"/>
    <property type="match status" value="1"/>
</dbReference>
<gene>
    <name evidence="6" type="ORF">ATK74_0300</name>
</gene>
<sequence>MTIEELAPAQPPRAVPPGIEAHGLRRWFGDVHAVDGVSFEAPAGAVTALIGPNGSGKTTLLLLLAGLLAPDDGRAMVAGHDLGTESLAARAATGWMPDSFGTWDALTCTEILTAFAHAYAIDRRVAATPAKVADLLARVHLDEFAQRPARVLSRGQKQRLGLARALIHDPQVLLLDEPASGLDPRSRIELRDLLRELAAEGKTVLVSSHVLSELEEVYDHAVFLSKGRTVDVAASAQASAPTMRGWRLEALDPAGLRTYLDSIAVPWTQGSSAGEVVVSLAGYDSAADLARSAISAGVSLHTIAPIAGRLEQTYLALNEERI</sequence>
<evidence type="ECO:0000256" key="2">
    <source>
        <dbReference type="ARBA" id="ARBA00022448"/>
    </source>
</evidence>
<dbReference type="PROSITE" id="PS50893">
    <property type="entry name" value="ABC_TRANSPORTER_2"/>
    <property type="match status" value="1"/>
</dbReference>
<proteinExistence type="inferred from homology"/>
<accession>A0A2A9CQ42</accession>
<evidence type="ECO:0000259" key="5">
    <source>
        <dbReference type="PROSITE" id="PS50893"/>
    </source>
</evidence>
<dbReference type="GO" id="GO:0005524">
    <property type="term" value="F:ATP binding"/>
    <property type="evidence" value="ECO:0007669"/>
    <property type="project" value="UniProtKB-KW"/>
</dbReference>
<protein>
    <submittedName>
        <fullName evidence="6">ABC-type multidrug transport system ATPase subunit</fullName>
    </submittedName>
</protein>
<comment type="caution">
    <text evidence="6">The sequence shown here is derived from an EMBL/GenBank/DDBJ whole genome shotgun (WGS) entry which is preliminary data.</text>
</comment>
<evidence type="ECO:0000256" key="3">
    <source>
        <dbReference type="ARBA" id="ARBA00022741"/>
    </source>
</evidence>
<keyword evidence="4" id="KW-0067">ATP-binding</keyword>
<dbReference type="Gene3D" id="3.40.50.300">
    <property type="entry name" value="P-loop containing nucleotide triphosphate hydrolases"/>
    <property type="match status" value="1"/>
</dbReference>
<dbReference type="GO" id="GO:0016887">
    <property type="term" value="F:ATP hydrolysis activity"/>
    <property type="evidence" value="ECO:0007669"/>
    <property type="project" value="InterPro"/>
</dbReference>
<evidence type="ECO:0000256" key="1">
    <source>
        <dbReference type="ARBA" id="ARBA00005417"/>
    </source>
</evidence>
<keyword evidence="2" id="KW-0813">Transport</keyword>
<dbReference type="SUPFAM" id="SSF52540">
    <property type="entry name" value="P-loop containing nucleoside triphosphate hydrolases"/>
    <property type="match status" value="1"/>
</dbReference>
<dbReference type="Pfam" id="PF00005">
    <property type="entry name" value="ABC_tran"/>
    <property type="match status" value="1"/>
</dbReference>
<dbReference type="CDD" id="cd03230">
    <property type="entry name" value="ABC_DR_subfamily_A"/>
    <property type="match status" value="1"/>
</dbReference>
<keyword evidence="7" id="KW-1185">Reference proteome</keyword>
<dbReference type="InterPro" id="IPR003593">
    <property type="entry name" value="AAA+_ATPase"/>
</dbReference>
<dbReference type="InterPro" id="IPR027417">
    <property type="entry name" value="P-loop_NTPase"/>
</dbReference>
<organism evidence="6 7">
    <name type="scientific">Propionicimonas paludicola</name>
    <dbReference type="NCBI Taxonomy" id="185243"/>
    <lineage>
        <taxon>Bacteria</taxon>
        <taxon>Bacillati</taxon>
        <taxon>Actinomycetota</taxon>
        <taxon>Actinomycetes</taxon>
        <taxon>Propionibacteriales</taxon>
        <taxon>Nocardioidaceae</taxon>
        <taxon>Propionicimonas</taxon>
    </lineage>
</organism>
<comment type="similarity">
    <text evidence="1">Belongs to the ABC transporter superfamily.</text>
</comment>
<dbReference type="PANTHER" id="PTHR43335">
    <property type="entry name" value="ABC TRANSPORTER, ATP-BINDING PROTEIN"/>
    <property type="match status" value="1"/>
</dbReference>
<reference evidence="6 7" key="1">
    <citation type="submission" date="2017-10" db="EMBL/GenBank/DDBJ databases">
        <title>Sequencing the genomes of 1000 actinobacteria strains.</title>
        <authorList>
            <person name="Klenk H.-P."/>
        </authorList>
    </citation>
    <scope>NUCLEOTIDE SEQUENCE [LARGE SCALE GENOMIC DNA]</scope>
    <source>
        <strain evidence="6 7">DSM 15597</strain>
    </source>
</reference>
<dbReference type="OrthoDB" id="9804819at2"/>
<dbReference type="AlphaFoldDB" id="A0A2A9CQ42"/>
<keyword evidence="3" id="KW-0547">Nucleotide-binding</keyword>
<dbReference type="EMBL" id="PDJC01000001">
    <property type="protein sequence ID" value="PFG15780.1"/>
    <property type="molecule type" value="Genomic_DNA"/>
</dbReference>
<evidence type="ECO:0000313" key="6">
    <source>
        <dbReference type="EMBL" id="PFG15780.1"/>
    </source>
</evidence>
<evidence type="ECO:0000313" key="7">
    <source>
        <dbReference type="Proteomes" id="UP000226079"/>
    </source>
</evidence>
<dbReference type="RefSeq" id="WP_098459383.1">
    <property type="nucleotide sequence ID" value="NZ_PDJC01000001.1"/>
</dbReference>
<name>A0A2A9CQ42_9ACTN</name>
<dbReference type="Proteomes" id="UP000226079">
    <property type="component" value="Unassembled WGS sequence"/>
</dbReference>
<dbReference type="InterPro" id="IPR003439">
    <property type="entry name" value="ABC_transporter-like_ATP-bd"/>
</dbReference>
<evidence type="ECO:0000256" key="4">
    <source>
        <dbReference type="ARBA" id="ARBA00022840"/>
    </source>
</evidence>
<feature type="domain" description="ABC transporter" evidence="5">
    <location>
        <begin position="19"/>
        <end position="251"/>
    </location>
</feature>